<protein>
    <recommendedName>
        <fullName evidence="4">Glycosyltransferase subfamily 4-like N-terminal domain-containing protein</fullName>
    </recommendedName>
</protein>
<reference evidence="2 3" key="1">
    <citation type="journal article" date="2016" name="Nat. Commun.">
        <title>Thousands of microbial genomes shed light on interconnected biogeochemical processes in an aquifer system.</title>
        <authorList>
            <person name="Anantharaman K."/>
            <person name="Brown C.T."/>
            <person name="Hug L.A."/>
            <person name="Sharon I."/>
            <person name="Castelle C.J."/>
            <person name="Probst A.J."/>
            <person name="Thomas B.C."/>
            <person name="Singh A."/>
            <person name="Wilkins M.J."/>
            <person name="Karaoz U."/>
            <person name="Brodie E.L."/>
            <person name="Williams K.H."/>
            <person name="Hubbard S.S."/>
            <person name="Banfield J.F."/>
        </authorList>
    </citation>
    <scope>NUCLEOTIDE SEQUENCE [LARGE SCALE GENOMIC DNA]</scope>
</reference>
<comment type="caution">
    <text evidence="2">The sequence shown here is derived from an EMBL/GenBank/DDBJ whole genome shotgun (WGS) entry which is preliminary data.</text>
</comment>
<dbReference type="PANTHER" id="PTHR12526:SF622">
    <property type="entry name" value="GLYCOSYLTRANSFERASE (GROUP I)"/>
    <property type="match status" value="1"/>
</dbReference>
<dbReference type="SUPFAM" id="SSF53756">
    <property type="entry name" value="UDP-Glycosyltransferase/glycogen phosphorylase"/>
    <property type="match status" value="1"/>
</dbReference>
<accession>A0A1G1VT01</accession>
<keyword evidence="1" id="KW-1133">Transmembrane helix</keyword>
<dbReference type="Proteomes" id="UP000179233">
    <property type="component" value="Unassembled WGS sequence"/>
</dbReference>
<dbReference type="Pfam" id="PF13692">
    <property type="entry name" value="Glyco_trans_1_4"/>
    <property type="match status" value="1"/>
</dbReference>
<evidence type="ECO:0008006" key="4">
    <source>
        <dbReference type="Google" id="ProtNLM"/>
    </source>
</evidence>
<evidence type="ECO:0000256" key="1">
    <source>
        <dbReference type="SAM" id="Phobius"/>
    </source>
</evidence>
<dbReference type="EMBL" id="MHCJ01000003">
    <property type="protein sequence ID" value="OGY18512.1"/>
    <property type="molecule type" value="Genomic_DNA"/>
</dbReference>
<evidence type="ECO:0000313" key="3">
    <source>
        <dbReference type="Proteomes" id="UP000179233"/>
    </source>
</evidence>
<dbReference type="Gene3D" id="3.40.50.2000">
    <property type="entry name" value="Glycogen Phosphorylase B"/>
    <property type="match status" value="2"/>
</dbReference>
<name>A0A1G1VT01_9BACT</name>
<gene>
    <name evidence="2" type="ORF">A2786_03375</name>
</gene>
<sequence>MSLTYIANARFPTEKAHGLQIAKTIEALTRKHINVNLVIPKRRVFEKLSPGEFYDLSCEIKPIYLPCIDWFFLYKPFPRLGRFLYALETITFLFSVTIFGLIHLPATLFTRDPYLFVLLSFVRKNLFLELHTFPKTTAGKAVLRQILKRANGIVVTNRFLLKKVESEGVAEEKILVAPNGADLSLSEKMIPKLTARQQLGLPRNQHIVLYLGNFYVSKGVYVLLEAANNLSKNVKVVLVGGSEADRNIEPLKSVIVKNSLTQVTLIGFQERRRIPTYLSAADVCVLPNIVTDEESEFFTTPMKMLDYMAAKRPIVASDLPALREILGDESAVFVRPNDPQALAEGILRVLKDSIKANSRAKLAYFLAEGLSWDNRARRIKMFIGKSITHA</sequence>
<dbReference type="AlphaFoldDB" id="A0A1G1VT01"/>
<keyword evidence="1" id="KW-0472">Membrane</keyword>
<feature type="transmembrane region" description="Helical" evidence="1">
    <location>
        <begin position="83"/>
        <end position="104"/>
    </location>
</feature>
<evidence type="ECO:0000313" key="2">
    <source>
        <dbReference type="EMBL" id="OGY18512.1"/>
    </source>
</evidence>
<dbReference type="PANTHER" id="PTHR12526">
    <property type="entry name" value="GLYCOSYLTRANSFERASE"/>
    <property type="match status" value="1"/>
</dbReference>
<keyword evidence="1" id="KW-0812">Transmembrane</keyword>
<proteinExistence type="predicted"/>
<organism evidence="2 3">
    <name type="scientific">Candidatus Chisholmbacteria bacterium RIFCSPHIGHO2_01_FULL_52_32</name>
    <dbReference type="NCBI Taxonomy" id="1797591"/>
    <lineage>
        <taxon>Bacteria</taxon>
        <taxon>Candidatus Chisholmiibacteriota</taxon>
    </lineage>
</organism>